<feature type="region of interest" description="Disordered" evidence="5">
    <location>
        <begin position="1472"/>
        <end position="1517"/>
    </location>
</feature>
<gene>
    <name evidence="7" type="ORF">VP1G_05235</name>
</gene>
<dbReference type="SUPFAM" id="SSF54001">
    <property type="entry name" value="Cysteine proteinases"/>
    <property type="match status" value="1"/>
</dbReference>
<dbReference type="EMBL" id="KN714706">
    <property type="protein sequence ID" value="KUI57939.1"/>
    <property type="molecule type" value="Genomic_DNA"/>
</dbReference>
<dbReference type="PROSITE" id="PS50600">
    <property type="entry name" value="ULP_PROTEASE"/>
    <property type="match status" value="1"/>
</dbReference>
<feature type="compositionally biased region" description="Polar residues" evidence="5">
    <location>
        <begin position="898"/>
        <end position="920"/>
    </location>
</feature>
<feature type="region of interest" description="Disordered" evidence="5">
    <location>
        <begin position="1744"/>
        <end position="1898"/>
    </location>
</feature>
<dbReference type="Pfam" id="PF00149">
    <property type="entry name" value="Metallophos"/>
    <property type="match status" value="1"/>
</dbReference>
<dbReference type="InterPro" id="IPR038765">
    <property type="entry name" value="Papain-like_cys_pep_sf"/>
</dbReference>
<dbReference type="GO" id="GO:0006508">
    <property type="term" value="P:proteolysis"/>
    <property type="evidence" value="ECO:0007669"/>
    <property type="project" value="UniProtKB-KW"/>
</dbReference>
<protein>
    <submittedName>
        <fullName evidence="7">Sphingomyelin phosphodiesterase 2</fullName>
    </submittedName>
</protein>
<feature type="compositionally biased region" description="Polar residues" evidence="5">
    <location>
        <begin position="1655"/>
        <end position="1667"/>
    </location>
</feature>
<dbReference type="OrthoDB" id="282973at2759"/>
<feature type="compositionally biased region" description="Basic residues" evidence="5">
    <location>
        <begin position="1628"/>
        <end position="1638"/>
    </location>
</feature>
<dbReference type="Pfam" id="PF25424">
    <property type="entry name" value="PH_35"/>
    <property type="match status" value="1"/>
</dbReference>
<feature type="region of interest" description="Disordered" evidence="5">
    <location>
        <begin position="1186"/>
        <end position="1300"/>
    </location>
</feature>
<evidence type="ECO:0000256" key="3">
    <source>
        <dbReference type="ARBA" id="ARBA00022801"/>
    </source>
</evidence>
<dbReference type="InterPro" id="IPR057501">
    <property type="entry name" value="DeUb_enz_PH"/>
</dbReference>
<feature type="region of interest" description="Disordered" evidence="5">
    <location>
        <begin position="1621"/>
        <end position="1731"/>
    </location>
</feature>
<dbReference type="SUPFAM" id="SSF56300">
    <property type="entry name" value="Metallo-dependent phosphatases"/>
    <property type="match status" value="1"/>
</dbReference>
<dbReference type="Gene3D" id="3.60.21.10">
    <property type="match status" value="1"/>
</dbReference>
<keyword evidence="8" id="KW-1185">Reference proteome</keyword>
<feature type="compositionally biased region" description="Pro residues" evidence="5">
    <location>
        <begin position="1641"/>
        <end position="1652"/>
    </location>
</feature>
<evidence type="ECO:0000256" key="5">
    <source>
        <dbReference type="SAM" id="MobiDB-lite"/>
    </source>
</evidence>
<evidence type="ECO:0000256" key="1">
    <source>
        <dbReference type="ARBA" id="ARBA00005234"/>
    </source>
</evidence>
<evidence type="ECO:0000313" key="7">
    <source>
        <dbReference type="EMBL" id="KUI57939.1"/>
    </source>
</evidence>
<dbReference type="GO" id="GO:0008234">
    <property type="term" value="F:cysteine-type peptidase activity"/>
    <property type="evidence" value="ECO:0007669"/>
    <property type="project" value="InterPro"/>
</dbReference>
<evidence type="ECO:0000256" key="4">
    <source>
        <dbReference type="ARBA" id="ARBA00023180"/>
    </source>
</evidence>
<sequence>MVSAGVVAAAGASVPGSTSYIVPTAFPTSVYSSYYVKPGPTQEPQPVIFDPVLNITFPLNLTDPSTIPTEDIDPVLYPVAAANLSDAAAEALVSAAIAQVMDIISANNTGLTDSCSKCVAALSVGQMVAKLAPSYVPDAIVALCRATGFKSTSTCQTTYEASSFGAVWTQVLAKAEVAGLDGRYICSSLSADFCSAPPVIPAKATFPKEKPVNVSVPARSGTRVKVLHLSDMHLDPRYEVGTEGNCTKSPCCRPSTPLSNGSIPDVEFAAPLYGWYKCDSPYYLALAALQSIEPLTGTSKDNPPALTFYTGDMVTHVPSQAQLSHAFVEDVEDSLLQMFKAYIGGPIFASLGNHDSSPENNDAPHAIDDDGPLGEQFSWNYDHISQLWEYYGWINSSTQAEAALHYGAYAVTHPLGVRIITLNTDLYYKSNFYSFLHTEDPDYSGIFSFLIDELQKAEDAGQRAYITGHVITGWDGHNPMPNSADYFYQIIERYSPHVIAAIFFGHTHEDQAFIYYTNNGTNQSAENAITNAWVGPSLTPLTNLNSGYRMYEIDTGSFEVMEAYTFYSDVSSFSSLDGSGPTWQFEYSTREAYGSAAGWPGDEPLNATFWHRVTEAMEADRSLQSPRPPSHSSSSTDHPSFRPPTSGAAETGHSVGEGSLPHSDVARRDKQADRNRTTPTAAPVDAHNCAIKIPTWNPFERYWSNKNSFPDYGKPDATTMMRRGKEALGHFWFGNKLSGGSAPTEPKPTTSKRASDVPPTKPPKRQRTEDDVNHDVCSVPSSSEVVDQPRSTDSSHRKGPQDSQSLRSSGDRRSSGVGVGELRSIDKKSGLGNKRSRHKNSAGRPSFGSVDESLGHFPKTTPPNAYNSKRLLHQLREPSSDPVQDEDDVTLLKKAPSSGLNGRASSRVSGKPSYTTSTFTPADESSDDELSAPKPPSRPRQSAPRHQPMKQNQALLEERVRSGRKRAAELDGDEQQRLHLAKRRPEISSRADMHKTQPKSRDLHAQGGQHVLHVTRAVCEPTYVYPAEGSMHENMPGASNRSTCLLVPVTNGPLRFEAVDEETGKVIPELKWMTSNIAKFKKITSNQNSTIVQIIKLKDFTPPFGTGQSLYLEFEKSQQAKDYILLCCNAHDTIDNDNDTFKIIDLSNLFQAKIAQIMKSNMQKPPPPSTAERAEDIQVMEHNADRKMSTRMPQLHDQQSRSTARLKPVRDQMKDNDTSRDDAVGSSNEPKRTLTPALEKHLRDVVDDECDSGHQQRSHDNAELYSRTPSRPHGLEHEPRSQRSLRSTKSTARSPSPVLERWTKKHQDWAQRWNTDLVYERTTVGKGDIERLDEGQLLNDEIIFFYIKYLHKQLEKKDKQLANKVYVFNSFFWDKLKSKRGDINYDGVKNWTAKIDLISFDYIIVPINENAHWYLAIICNAKGLLHKEEPEPETDGAVPEENPGQTGDGTEGITDDSVKKIATDVSLISIDDESVDSAANHPKEDDKSSAVKNPKPSRKGPGPRKYDPKAPKVITLDSLGGPHSSVVTALKRYLKAEIKDKKGLDVDTPTTFGTAAKDIPCQPNFTDCGVYLLGYMQEFMKNPDRFTSRILQSHKRDWDVNAPALRSEIRELIFRLQREYQDGEDHKRRQKALAKKQAPKPQTPETPAPEPPSQVVSNQQTKRSSTPIFAAAAAFRRETPRAKTSPPRDVREVRSVHRDIYSLPPRTADDEEEPSSSQSQSNGPEALGNLNNVSMIVNFDESIERNDKESISKPRAIPQQPIESIESDNSKETPAPSRLPKPRQTPHSLDAKRPTPAPGVYEQRLLAPIPSSPASSDTVTKKGSTSRAGVSPGQTLDQKPSITSPYFRNAKPGSGSIRKHAPAQGRIMKLEAIPSDTEGDGVQTDRKKPSPTIDLTLE</sequence>
<feature type="compositionally biased region" description="Basic and acidic residues" evidence="5">
    <location>
        <begin position="1675"/>
        <end position="1700"/>
    </location>
</feature>
<reference evidence="8" key="1">
    <citation type="submission" date="2014-12" db="EMBL/GenBank/DDBJ databases">
        <title>Genome Sequence of Valsa Canker Pathogens Uncovers a Specific Adaption of Colonization on Woody Bark.</title>
        <authorList>
            <person name="Yin Z."/>
            <person name="Liu H."/>
            <person name="Gao X."/>
            <person name="Li Z."/>
            <person name="Song N."/>
            <person name="Ke X."/>
            <person name="Dai Q."/>
            <person name="Wu Y."/>
            <person name="Sun Y."/>
            <person name="Xu J.-R."/>
            <person name="Kang Z.K."/>
            <person name="Wang L."/>
            <person name="Huang L."/>
        </authorList>
    </citation>
    <scope>NUCLEOTIDE SEQUENCE [LARGE SCALE GENOMIC DNA]</scope>
    <source>
        <strain evidence="8">SXYL134</strain>
    </source>
</reference>
<feature type="region of interest" description="Disordered" evidence="5">
    <location>
        <begin position="1429"/>
        <end position="1455"/>
    </location>
</feature>
<evidence type="ECO:0000313" key="8">
    <source>
        <dbReference type="Proteomes" id="UP000078576"/>
    </source>
</evidence>
<dbReference type="Gene3D" id="3.40.395.10">
    <property type="entry name" value="Adenoviral Proteinase, Chain A"/>
    <property type="match status" value="1"/>
</dbReference>
<feature type="compositionally biased region" description="Low complexity" evidence="5">
    <location>
        <begin position="1807"/>
        <end position="1816"/>
    </location>
</feature>
<keyword evidence="4" id="KW-0325">Glycoprotein</keyword>
<dbReference type="GO" id="GO:0008081">
    <property type="term" value="F:phosphoric diester hydrolase activity"/>
    <property type="evidence" value="ECO:0007669"/>
    <property type="project" value="TreeGrafter"/>
</dbReference>
<feature type="compositionally biased region" description="Basic and acidic residues" evidence="5">
    <location>
        <begin position="1238"/>
        <end position="1262"/>
    </location>
</feature>
<feature type="compositionally biased region" description="Basic and acidic residues" evidence="5">
    <location>
        <begin position="664"/>
        <end position="676"/>
    </location>
</feature>
<feature type="compositionally biased region" description="Polar residues" evidence="5">
    <location>
        <begin position="1817"/>
        <end position="1846"/>
    </location>
</feature>
<dbReference type="InterPro" id="IPR029052">
    <property type="entry name" value="Metallo-depent_PP-like"/>
</dbReference>
<dbReference type="Proteomes" id="UP000078576">
    <property type="component" value="Unassembled WGS sequence"/>
</dbReference>
<feature type="region of interest" description="Disordered" evidence="5">
    <location>
        <begin position="734"/>
        <end position="1005"/>
    </location>
</feature>
<proteinExistence type="inferred from homology"/>
<accession>A0A194V1Z8</accession>
<evidence type="ECO:0000259" key="6">
    <source>
        <dbReference type="PROSITE" id="PS50600"/>
    </source>
</evidence>
<dbReference type="InterPro" id="IPR041805">
    <property type="entry name" value="ASMase/PPN1_MPP"/>
</dbReference>
<dbReference type="STRING" id="694573.A0A194V1Z8"/>
<dbReference type="PANTHER" id="PTHR10340:SF27">
    <property type="entry name" value="ACL091CP"/>
    <property type="match status" value="1"/>
</dbReference>
<dbReference type="CDD" id="cd00842">
    <property type="entry name" value="MPP_ASMase"/>
    <property type="match status" value="1"/>
</dbReference>
<dbReference type="InterPro" id="IPR004843">
    <property type="entry name" value="Calcineurin-like_PHP"/>
</dbReference>
<feature type="compositionally biased region" description="Polar residues" evidence="5">
    <location>
        <begin position="1282"/>
        <end position="1294"/>
    </location>
</feature>
<keyword evidence="3" id="KW-0378">Hydrolase</keyword>
<feature type="compositionally biased region" description="Basic and acidic residues" evidence="5">
    <location>
        <begin position="956"/>
        <end position="1004"/>
    </location>
</feature>
<feature type="domain" description="Ubiquitin-like protease family profile" evidence="6">
    <location>
        <begin position="1322"/>
        <end position="1579"/>
    </location>
</feature>
<dbReference type="Pfam" id="PF02902">
    <property type="entry name" value="Peptidase_C48"/>
    <property type="match status" value="1"/>
</dbReference>
<evidence type="ECO:0000256" key="2">
    <source>
        <dbReference type="ARBA" id="ARBA00022670"/>
    </source>
</evidence>
<feature type="compositionally biased region" description="Basic and acidic residues" evidence="5">
    <location>
        <begin position="1208"/>
        <end position="1223"/>
    </location>
</feature>
<dbReference type="PANTHER" id="PTHR10340">
    <property type="entry name" value="SPHINGOMYELIN PHOSPHODIESTERASE"/>
    <property type="match status" value="1"/>
</dbReference>
<dbReference type="InterPro" id="IPR003653">
    <property type="entry name" value="Peptidase_C48_C"/>
</dbReference>
<name>A0A194V1Z8_CYTMA</name>
<dbReference type="GO" id="GO:0019783">
    <property type="term" value="F:ubiquitin-like protein peptidase activity"/>
    <property type="evidence" value="ECO:0007669"/>
    <property type="project" value="UniProtKB-ARBA"/>
</dbReference>
<feature type="region of interest" description="Disordered" evidence="5">
    <location>
        <begin position="618"/>
        <end position="686"/>
    </location>
</feature>
<keyword evidence="2" id="KW-0645">Protease</keyword>
<feature type="compositionally biased region" description="Low complexity" evidence="5">
    <location>
        <begin position="622"/>
        <end position="638"/>
    </location>
</feature>
<feature type="compositionally biased region" description="Polar residues" evidence="5">
    <location>
        <begin position="779"/>
        <end position="792"/>
    </location>
</feature>
<organism evidence="7 8">
    <name type="scientific">Cytospora mali</name>
    <name type="common">Apple Valsa canker fungus</name>
    <name type="synonym">Valsa mali</name>
    <dbReference type="NCBI Taxonomy" id="578113"/>
    <lineage>
        <taxon>Eukaryota</taxon>
        <taxon>Fungi</taxon>
        <taxon>Dikarya</taxon>
        <taxon>Ascomycota</taxon>
        <taxon>Pezizomycotina</taxon>
        <taxon>Sordariomycetes</taxon>
        <taxon>Sordariomycetidae</taxon>
        <taxon>Diaporthales</taxon>
        <taxon>Cytosporaceae</taxon>
        <taxon>Cytospora</taxon>
    </lineage>
</organism>
<comment type="similarity">
    <text evidence="1">Belongs to the peptidase C48 family.</text>
</comment>